<dbReference type="InterPro" id="IPR023128">
    <property type="entry name" value="Prot_N_Gln_amidohydro_ab_roll"/>
</dbReference>
<dbReference type="EMBL" id="JAVRJZ010000007">
    <property type="protein sequence ID" value="KAK2720802.1"/>
    <property type="molecule type" value="Genomic_DNA"/>
</dbReference>
<reference evidence="11" key="1">
    <citation type="submission" date="2023-07" db="EMBL/GenBank/DDBJ databases">
        <title>Chromosome-level genome assembly of Artemia franciscana.</title>
        <authorList>
            <person name="Jo E."/>
        </authorList>
    </citation>
    <scope>NUCLEOTIDE SEQUENCE</scope>
    <source>
        <tissue evidence="11">Whole body</tissue>
    </source>
</reference>
<gene>
    <name evidence="11" type="ORF">QYM36_004616</name>
</gene>
<protein>
    <recommendedName>
        <fullName evidence="5">Protein N-terminal glutamine amidohydrolase</fullName>
        <ecNumber evidence="4">3.5.1.122</ecNumber>
    </recommendedName>
    <alternativeName>
        <fullName evidence="7">Protein NH2-terminal glutamine deamidase</fullName>
    </alternativeName>
    <alternativeName>
        <fullName evidence="8">Protein tungus</fullName>
    </alternativeName>
</protein>
<dbReference type="PROSITE" id="PS51257">
    <property type="entry name" value="PROKAR_LIPOPROTEIN"/>
    <property type="match status" value="1"/>
</dbReference>
<dbReference type="Proteomes" id="UP001187531">
    <property type="component" value="Unassembled WGS sequence"/>
</dbReference>
<sequence length="405" mass="46799">MNGIKLMNMYPYLWVACKATAPLPSRCFNCQAYGHIFVPVKLLFAAPTVEKRVIRVTPTTLARTVSYVPSVPKLINHIIIINVLLPRNFSVPQNEYRTQINVVELVGVSLAKYADDILDVSRTQTGLEKNFRVLSEEYEYIGLKLNESKTEFLDYHVVFLHQFGDKCLVYDLDSELPFPTFFPKYVTETFRTDQILDATYHRYFRVVPATVYLTKFSSDRRHMRKTDGSWLKPPPEYPCLQMPVSSADDIFVLLMRWVILFVALNQDRSNPRVRGICLKHKLFGKICAAEDRVVDFVVQSPDFSRYPEGSLPSDFQFMSSRFQKDEDLVVRFQIPRFGLLVVLDYMPFGCLQEIFIGFFQDLTQLFSHGQELIRGSNGIVFSAIAFFLDDVEWASLHSPIKKFKI</sequence>
<proteinExistence type="inferred from homology"/>
<dbReference type="PANTHER" id="PTHR13035:SF0">
    <property type="entry name" value="PROTEIN N-TERMINAL GLUTAMINE AMIDOHYDROLASE"/>
    <property type="match status" value="1"/>
</dbReference>
<keyword evidence="12" id="KW-1185">Reference proteome</keyword>
<feature type="domain" description="Protein N-terminal glutamine amidohydrolase alpha beta roll" evidence="10">
    <location>
        <begin position="152"/>
        <end position="242"/>
    </location>
</feature>
<evidence type="ECO:0000259" key="10">
    <source>
        <dbReference type="Pfam" id="PF09764"/>
    </source>
</evidence>
<dbReference type="GO" id="GO:0005634">
    <property type="term" value="C:nucleus"/>
    <property type="evidence" value="ECO:0007669"/>
    <property type="project" value="TreeGrafter"/>
</dbReference>
<evidence type="ECO:0000256" key="4">
    <source>
        <dbReference type="ARBA" id="ARBA00012718"/>
    </source>
</evidence>
<dbReference type="InterPro" id="IPR037132">
    <property type="entry name" value="N_Gln_amidohydro_ab_roll_sf"/>
</dbReference>
<name>A0AA88IFB5_ARTSF</name>
<evidence type="ECO:0000313" key="11">
    <source>
        <dbReference type="EMBL" id="KAK2720802.1"/>
    </source>
</evidence>
<dbReference type="Pfam" id="PF09764">
    <property type="entry name" value="Nt_Gln_amidase"/>
    <property type="match status" value="1"/>
</dbReference>
<keyword evidence="6" id="KW-0378">Hydrolase</keyword>
<evidence type="ECO:0000256" key="5">
    <source>
        <dbReference type="ARBA" id="ARBA00021247"/>
    </source>
</evidence>
<comment type="catalytic activity">
    <reaction evidence="9">
        <text>N-terminal L-glutaminyl-[protein] + H2O = N-terminal L-glutamyl-[protein] + NH4(+)</text>
        <dbReference type="Rhea" id="RHEA:50680"/>
        <dbReference type="Rhea" id="RHEA-COMP:12668"/>
        <dbReference type="Rhea" id="RHEA-COMP:12777"/>
        <dbReference type="ChEBI" id="CHEBI:15377"/>
        <dbReference type="ChEBI" id="CHEBI:28938"/>
        <dbReference type="ChEBI" id="CHEBI:64721"/>
        <dbReference type="ChEBI" id="CHEBI:64722"/>
        <dbReference type="EC" id="3.5.1.122"/>
    </reaction>
</comment>
<evidence type="ECO:0000256" key="6">
    <source>
        <dbReference type="ARBA" id="ARBA00022801"/>
    </source>
</evidence>
<evidence type="ECO:0000256" key="3">
    <source>
        <dbReference type="ARBA" id="ARBA00011245"/>
    </source>
</evidence>
<evidence type="ECO:0000256" key="7">
    <source>
        <dbReference type="ARBA" id="ARBA00029677"/>
    </source>
</evidence>
<comment type="function">
    <text evidence="1">Mediates the side-chain deamidation of N-terminal glutamine residues to glutamate, an important step in N-end rule pathway of protein degradation. Conversion of the resulting N-terminal glutamine to glutamate renders the protein susceptible to arginylation, polyubiquitination and degradation as specified by the N-end rule. Does not act on substrates with internal or C-terminal glutamine and does not act on non-glutamine residues in any position.</text>
</comment>
<dbReference type="InterPro" id="IPR039733">
    <property type="entry name" value="NTAQ1"/>
</dbReference>
<dbReference type="AlphaFoldDB" id="A0AA88IFB5"/>
<dbReference type="Gene3D" id="3.10.620.10">
    <property type="entry name" value="Protein N-terminal glutamine amidohydrolase, alpha beta roll"/>
    <property type="match status" value="1"/>
</dbReference>
<dbReference type="EC" id="3.5.1.122" evidence="4"/>
<dbReference type="GO" id="GO:0070773">
    <property type="term" value="F:protein-N-terminal glutamine amidohydrolase activity"/>
    <property type="evidence" value="ECO:0007669"/>
    <property type="project" value="UniProtKB-EC"/>
</dbReference>
<organism evidence="11 12">
    <name type="scientific">Artemia franciscana</name>
    <name type="common">Brine shrimp</name>
    <name type="synonym">Artemia sanfranciscana</name>
    <dbReference type="NCBI Taxonomy" id="6661"/>
    <lineage>
        <taxon>Eukaryota</taxon>
        <taxon>Metazoa</taxon>
        <taxon>Ecdysozoa</taxon>
        <taxon>Arthropoda</taxon>
        <taxon>Crustacea</taxon>
        <taxon>Branchiopoda</taxon>
        <taxon>Anostraca</taxon>
        <taxon>Artemiidae</taxon>
        <taxon>Artemia</taxon>
    </lineage>
</organism>
<comment type="similarity">
    <text evidence="2">Belongs to the NTAQ1 family.</text>
</comment>
<dbReference type="GO" id="GO:0008418">
    <property type="term" value="F:protein-N-terminal asparagine amidohydrolase activity"/>
    <property type="evidence" value="ECO:0007669"/>
    <property type="project" value="InterPro"/>
</dbReference>
<comment type="caution">
    <text evidence="11">The sequence shown here is derived from an EMBL/GenBank/DDBJ whole genome shotgun (WGS) entry which is preliminary data.</text>
</comment>
<comment type="subunit">
    <text evidence="3">Monomer.</text>
</comment>
<evidence type="ECO:0000313" key="12">
    <source>
        <dbReference type="Proteomes" id="UP001187531"/>
    </source>
</evidence>
<evidence type="ECO:0000256" key="1">
    <source>
        <dbReference type="ARBA" id="ARBA00003923"/>
    </source>
</evidence>
<evidence type="ECO:0000256" key="2">
    <source>
        <dbReference type="ARBA" id="ARBA00008985"/>
    </source>
</evidence>
<evidence type="ECO:0000256" key="8">
    <source>
        <dbReference type="ARBA" id="ARBA00031948"/>
    </source>
</evidence>
<accession>A0AA88IFB5</accession>
<dbReference type="PANTHER" id="PTHR13035">
    <property type="entry name" value="PROTEIN N-TERMINAL GLUTAMINE AMIDOHYDROLASE"/>
    <property type="match status" value="1"/>
</dbReference>
<dbReference type="GO" id="GO:0005829">
    <property type="term" value="C:cytosol"/>
    <property type="evidence" value="ECO:0007669"/>
    <property type="project" value="TreeGrafter"/>
</dbReference>
<evidence type="ECO:0000256" key="9">
    <source>
        <dbReference type="ARBA" id="ARBA00048768"/>
    </source>
</evidence>